<organism evidence="2 3">
    <name type="scientific">Demequina litorisediminis</name>
    <dbReference type="NCBI Taxonomy" id="1849022"/>
    <lineage>
        <taxon>Bacteria</taxon>
        <taxon>Bacillati</taxon>
        <taxon>Actinomycetota</taxon>
        <taxon>Actinomycetes</taxon>
        <taxon>Micrococcales</taxon>
        <taxon>Demequinaceae</taxon>
        <taxon>Demequina</taxon>
    </lineage>
</organism>
<proteinExistence type="predicted"/>
<reference evidence="3" key="1">
    <citation type="journal article" date="2019" name="Int. J. Syst. Evol. Microbiol.">
        <title>The Global Catalogue of Microorganisms (GCM) 10K type strain sequencing project: providing services to taxonomists for standard genome sequencing and annotation.</title>
        <authorList>
            <consortium name="The Broad Institute Genomics Platform"/>
            <consortium name="The Broad Institute Genome Sequencing Center for Infectious Disease"/>
            <person name="Wu L."/>
            <person name="Ma J."/>
        </authorList>
    </citation>
    <scope>NUCLEOTIDE SEQUENCE [LARGE SCALE GENOMIC DNA]</scope>
    <source>
        <strain evidence="3">NBRC 112299</strain>
    </source>
</reference>
<gene>
    <name evidence="2" type="ORF">GCM10025876_35480</name>
</gene>
<sequence length="162" mass="17458">MRGTGVRVEGVALTRRRAQPHLIGLPVDSDEFARDVREQRLRHRPSANDGAGPGGRTDGPRHDDGAVVVERHPCIVEAQRGLAPYGDVENRLGECFGSARTHRGGHALGAKDEPQARQHHGLARARLAGHAGQTRAEVDARGLDHAQVGDRQLVEHVSAPRA</sequence>
<dbReference type="EMBL" id="BSUN01000001">
    <property type="protein sequence ID" value="GMA37344.1"/>
    <property type="molecule type" value="Genomic_DNA"/>
</dbReference>
<comment type="caution">
    <text evidence="2">The sequence shown here is derived from an EMBL/GenBank/DDBJ whole genome shotgun (WGS) entry which is preliminary data.</text>
</comment>
<protein>
    <submittedName>
        <fullName evidence="2">Uncharacterized protein</fullName>
    </submittedName>
</protein>
<keyword evidence="3" id="KW-1185">Reference proteome</keyword>
<name>A0ABQ6IHI9_9MICO</name>
<dbReference type="Proteomes" id="UP001157125">
    <property type="component" value="Unassembled WGS sequence"/>
</dbReference>
<feature type="region of interest" description="Disordered" evidence="1">
    <location>
        <begin position="40"/>
        <end position="65"/>
    </location>
</feature>
<evidence type="ECO:0000313" key="2">
    <source>
        <dbReference type="EMBL" id="GMA37344.1"/>
    </source>
</evidence>
<accession>A0ABQ6IHI9</accession>
<evidence type="ECO:0000313" key="3">
    <source>
        <dbReference type="Proteomes" id="UP001157125"/>
    </source>
</evidence>
<evidence type="ECO:0000256" key="1">
    <source>
        <dbReference type="SAM" id="MobiDB-lite"/>
    </source>
</evidence>